<keyword evidence="3" id="KW-1185">Reference proteome</keyword>
<dbReference type="Proteomes" id="UP000823775">
    <property type="component" value="Unassembled WGS sequence"/>
</dbReference>
<gene>
    <name evidence="2" type="ORF">HAX54_027384</name>
</gene>
<proteinExistence type="predicted"/>
<organism evidence="2 3">
    <name type="scientific">Datura stramonium</name>
    <name type="common">Jimsonweed</name>
    <name type="synonym">Common thornapple</name>
    <dbReference type="NCBI Taxonomy" id="4076"/>
    <lineage>
        <taxon>Eukaryota</taxon>
        <taxon>Viridiplantae</taxon>
        <taxon>Streptophyta</taxon>
        <taxon>Embryophyta</taxon>
        <taxon>Tracheophyta</taxon>
        <taxon>Spermatophyta</taxon>
        <taxon>Magnoliopsida</taxon>
        <taxon>eudicotyledons</taxon>
        <taxon>Gunneridae</taxon>
        <taxon>Pentapetalae</taxon>
        <taxon>asterids</taxon>
        <taxon>lamiids</taxon>
        <taxon>Solanales</taxon>
        <taxon>Solanaceae</taxon>
        <taxon>Solanoideae</taxon>
        <taxon>Datureae</taxon>
        <taxon>Datura</taxon>
    </lineage>
</organism>
<feature type="non-terminal residue" evidence="2">
    <location>
        <position position="1"/>
    </location>
</feature>
<dbReference type="EMBL" id="JACEIK010000332">
    <property type="protein sequence ID" value="MCD7455202.1"/>
    <property type="molecule type" value="Genomic_DNA"/>
</dbReference>
<protein>
    <submittedName>
        <fullName evidence="2">Uncharacterized protein</fullName>
    </submittedName>
</protein>
<feature type="region of interest" description="Disordered" evidence="1">
    <location>
        <begin position="52"/>
        <end position="71"/>
    </location>
</feature>
<sequence length="147" mass="16600">FSTRPRTPPYTHTRLADLRRQSSSSIRRLTAHRADAKASGIRLHRARCLPNFPSSPAPRLSVRSGDPQPDWPTSRRRLLAYVMMKVTVSDVGSTDNSLRYSNSGIQRKGKKCNQDLGVWAHFDKVVENGIGRAKCKYQNNTYAAPYK</sequence>
<evidence type="ECO:0000313" key="2">
    <source>
        <dbReference type="EMBL" id="MCD7455202.1"/>
    </source>
</evidence>
<evidence type="ECO:0000256" key="1">
    <source>
        <dbReference type="SAM" id="MobiDB-lite"/>
    </source>
</evidence>
<comment type="caution">
    <text evidence="2">The sequence shown here is derived from an EMBL/GenBank/DDBJ whole genome shotgun (WGS) entry which is preliminary data.</text>
</comment>
<name>A0ABS8S8N0_DATST</name>
<accession>A0ABS8S8N0</accession>
<reference evidence="2 3" key="1">
    <citation type="journal article" date="2021" name="BMC Genomics">
        <title>Datura genome reveals duplications of psychoactive alkaloid biosynthetic genes and high mutation rate following tissue culture.</title>
        <authorList>
            <person name="Rajewski A."/>
            <person name="Carter-House D."/>
            <person name="Stajich J."/>
            <person name="Litt A."/>
        </authorList>
    </citation>
    <scope>NUCLEOTIDE SEQUENCE [LARGE SCALE GENOMIC DNA]</scope>
    <source>
        <strain evidence="2">AR-01</strain>
    </source>
</reference>
<evidence type="ECO:0000313" key="3">
    <source>
        <dbReference type="Proteomes" id="UP000823775"/>
    </source>
</evidence>